<reference evidence="2 3" key="1">
    <citation type="submission" date="2018-07" db="EMBL/GenBank/DDBJ databases">
        <title>Leeuwenhoekiella genomics.</title>
        <authorList>
            <person name="Tahon G."/>
            <person name="Willems A."/>
        </authorList>
    </citation>
    <scope>NUCLEOTIDE SEQUENCE [LARGE SCALE GENOMIC DNA]</scope>
    <source>
        <strain evidence="2 3">LMG 1345</strain>
    </source>
</reference>
<dbReference type="RefSeq" id="WP_073100054.1">
    <property type="nucleotide sequence ID" value="NZ_QOVL01000013.1"/>
</dbReference>
<feature type="transmembrane region" description="Helical" evidence="1">
    <location>
        <begin position="77"/>
        <end position="98"/>
    </location>
</feature>
<keyword evidence="1" id="KW-1133">Transmembrane helix</keyword>
<evidence type="ECO:0000313" key="2">
    <source>
        <dbReference type="EMBL" id="RXG27920.1"/>
    </source>
</evidence>
<comment type="caution">
    <text evidence="2">The sequence shown here is derived from an EMBL/GenBank/DDBJ whole genome shotgun (WGS) entry which is preliminary data.</text>
</comment>
<dbReference type="InterPro" id="IPR026369">
    <property type="entry name" value="CxxC_20_CxxC"/>
</dbReference>
<protein>
    <submittedName>
        <fullName evidence="2">CXXC-20-CXXC protein</fullName>
    </submittedName>
</protein>
<gene>
    <name evidence="2" type="ORF">DSL99_2711</name>
</gene>
<evidence type="ECO:0000256" key="1">
    <source>
        <dbReference type="SAM" id="Phobius"/>
    </source>
</evidence>
<dbReference type="STRING" id="1122159.SAMN02745246_02971"/>
<keyword evidence="1" id="KW-0812">Transmembrane</keyword>
<dbReference type="EMBL" id="QOVL01000013">
    <property type="protein sequence ID" value="RXG27920.1"/>
    <property type="molecule type" value="Genomic_DNA"/>
</dbReference>
<accession>A0A4Q0PLH5</accession>
<feature type="transmembrane region" description="Helical" evidence="1">
    <location>
        <begin position="46"/>
        <end position="65"/>
    </location>
</feature>
<name>A0A4Q0PLH5_9FLAO</name>
<evidence type="ECO:0000313" key="3">
    <source>
        <dbReference type="Proteomes" id="UP000290608"/>
    </source>
</evidence>
<sequence length="123" mass="13643">MAQCPNCNNKLNSKSIYKSFLSYKGYPYIECKSCGASVFHKSKNRLYGGLTAAISILVACLYFNFKNPSVENVLIGIALAAVALLLSSILIISLLQFAKKLKKPPKSNSFRRFIYSSLQSIYS</sequence>
<proteinExistence type="predicted"/>
<keyword evidence="1" id="KW-0472">Membrane</keyword>
<organism evidence="2 3">
    <name type="scientific">Leeuwenhoekiella marinoflava</name>
    <dbReference type="NCBI Taxonomy" id="988"/>
    <lineage>
        <taxon>Bacteria</taxon>
        <taxon>Pseudomonadati</taxon>
        <taxon>Bacteroidota</taxon>
        <taxon>Flavobacteriia</taxon>
        <taxon>Flavobacteriales</taxon>
        <taxon>Flavobacteriaceae</taxon>
        <taxon>Leeuwenhoekiella</taxon>
    </lineage>
</organism>
<dbReference type="NCBIfam" id="TIGR04104">
    <property type="entry name" value="cxxc_20_cxxc"/>
    <property type="match status" value="1"/>
</dbReference>
<dbReference type="AlphaFoldDB" id="A0A4Q0PLH5"/>
<dbReference type="Proteomes" id="UP000290608">
    <property type="component" value="Unassembled WGS sequence"/>
</dbReference>